<evidence type="ECO:0000313" key="1">
    <source>
        <dbReference type="EMBL" id="SET02605.1"/>
    </source>
</evidence>
<accession>A0A1I0B6V7</accession>
<dbReference type="EMBL" id="FOHQ01000006">
    <property type="protein sequence ID" value="SET02605.1"/>
    <property type="molecule type" value="Genomic_DNA"/>
</dbReference>
<gene>
    <name evidence="1" type="ORF">SAMN04488587_2017</name>
</gene>
<reference evidence="2" key="1">
    <citation type="submission" date="2016-10" db="EMBL/GenBank/DDBJ databases">
        <authorList>
            <person name="Varghese N."/>
            <person name="Submissions S."/>
        </authorList>
    </citation>
    <scope>NUCLEOTIDE SEQUENCE [LARGE SCALE GENOMIC DNA]</scope>
    <source>
        <strain evidence="2">SLH 33</strain>
    </source>
</reference>
<protein>
    <submittedName>
        <fullName evidence="1">Uncharacterized protein</fullName>
    </submittedName>
</protein>
<evidence type="ECO:0000313" key="2">
    <source>
        <dbReference type="Proteomes" id="UP000243338"/>
    </source>
</evidence>
<dbReference type="Proteomes" id="UP000243338">
    <property type="component" value="Unassembled WGS sequence"/>
</dbReference>
<sequence>MEAKALSKIIFETYGLFGYEVVKVPDMGAPAKRLDLILEILSLF</sequence>
<dbReference type="AlphaFoldDB" id="A0A1I0B6V7"/>
<organism evidence="1 2">
    <name type="scientific">Methanococcoides vulcani</name>
    <dbReference type="NCBI Taxonomy" id="1353158"/>
    <lineage>
        <taxon>Archaea</taxon>
        <taxon>Methanobacteriati</taxon>
        <taxon>Methanobacteriota</taxon>
        <taxon>Stenosarchaea group</taxon>
        <taxon>Methanomicrobia</taxon>
        <taxon>Methanosarcinales</taxon>
        <taxon>Methanosarcinaceae</taxon>
        <taxon>Methanococcoides</taxon>
    </lineage>
</organism>
<keyword evidence="2" id="KW-1185">Reference proteome</keyword>
<proteinExistence type="predicted"/>
<name>A0A1I0B6V7_9EURY</name>